<evidence type="ECO:0000313" key="10">
    <source>
        <dbReference type="Proteomes" id="UP000231501"/>
    </source>
</evidence>
<evidence type="ECO:0000256" key="6">
    <source>
        <dbReference type="ARBA" id="ARBA00023136"/>
    </source>
</evidence>
<dbReference type="Gene3D" id="3.40.1690.10">
    <property type="entry name" value="secretion proteins EscU"/>
    <property type="match status" value="1"/>
</dbReference>
<dbReference type="Proteomes" id="UP000231501">
    <property type="component" value="Unassembled WGS sequence"/>
</dbReference>
<feature type="compositionally biased region" description="Basic and acidic residues" evidence="7">
    <location>
        <begin position="221"/>
        <end position="230"/>
    </location>
</feature>
<evidence type="ECO:0000313" key="9">
    <source>
        <dbReference type="EMBL" id="PIM51767.1"/>
    </source>
</evidence>
<dbReference type="EMBL" id="PEOG01000054">
    <property type="protein sequence ID" value="PIM51767.1"/>
    <property type="molecule type" value="Genomic_DNA"/>
</dbReference>
<feature type="transmembrane region" description="Helical" evidence="8">
    <location>
        <begin position="84"/>
        <end position="105"/>
    </location>
</feature>
<keyword evidence="4 8" id="KW-0812">Transmembrane</keyword>
<dbReference type="PANTHER" id="PTHR30531">
    <property type="entry name" value="FLAGELLAR BIOSYNTHETIC PROTEIN FLHB"/>
    <property type="match status" value="1"/>
</dbReference>
<dbReference type="GO" id="GO:0009306">
    <property type="term" value="P:protein secretion"/>
    <property type="evidence" value="ECO:0007669"/>
    <property type="project" value="InterPro"/>
</dbReference>
<dbReference type="PANTHER" id="PTHR30531:SF12">
    <property type="entry name" value="FLAGELLAR BIOSYNTHETIC PROTEIN FLHB"/>
    <property type="match status" value="1"/>
</dbReference>
<keyword evidence="5 8" id="KW-1133">Transmembrane helix</keyword>
<evidence type="ECO:0000256" key="4">
    <source>
        <dbReference type="ARBA" id="ARBA00022692"/>
    </source>
</evidence>
<name>A0A2G9C5U5_9BURK</name>
<keyword evidence="3" id="KW-1003">Cell membrane</keyword>
<feature type="transmembrane region" description="Helical" evidence="8">
    <location>
        <begin position="148"/>
        <end position="172"/>
    </location>
</feature>
<feature type="region of interest" description="Disordered" evidence="7">
    <location>
        <begin position="221"/>
        <end position="259"/>
    </location>
</feature>
<dbReference type="NCBIfam" id="TIGR01404">
    <property type="entry name" value="FlhB_rel_III"/>
    <property type="match status" value="1"/>
</dbReference>
<gene>
    <name evidence="9" type="ORF">CS062_18255</name>
</gene>
<dbReference type="AlphaFoldDB" id="A0A2G9C5U5"/>
<reference evidence="9 10" key="1">
    <citation type="submission" date="2017-11" db="EMBL/GenBank/DDBJ databases">
        <title>Draft genome sequence of Mitsuaria sp. HWN-4.</title>
        <authorList>
            <person name="Gundlapally S.R."/>
        </authorList>
    </citation>
    <scope>NUCLEOTIDE SEQUENCE [LARGE SCALE GENOMIC DNA]</scope>
    <source>
        <strain evidence="9 10">HWN-4</strain>
    </source>
</reference>
<feature type="compositionally biased region" description="Basic and acidic residues" evidence="7">
    <location>
        <begin position="1"/>
        <end position="19"/>
    </location>
</feature>
<keyword evidence="10" id="KW-1185">Reference proteome</keyword>
<evidence type="ECO:0000256" key="1">
    <source>
        <dbReference type="ARBA" id="ARBA00004651"/>
    </source>
</evidence>
<keyword evidence="6 8" id="KW-0472">Membrane</keyword>
<dbReference type="RefSeq" id="WP_099863016.1">
    <property type="nucleotide sequence ID" value="NZ_PEOG01000054.1"/>
</dbReference>
<sequence>MSGEKTEEPTKKKLDDARKKGQSPKSQDVNAALGLVGLLIVLVVMAESTLDQLSGLIVRALREGVVARSNEELLALTVDIARSGFLAILPFVAVSVALGVIASFAQVGFNLSFEPLNLQFDKLNPAEGIKKLFSVRSIIDFLKMVAKAIALGAVLWVMIRGLVPLLVGAAYFDPVGVGVLGWKALIKLISAGCLVFIIVGPVDFGLQLWLFKRDQKMSKDEIKREHKESEGDPQLKGQRKQLAHEMATSPPEQRVPGSTVVVTNPTHYAVALRYEPGETPLPVIVAKGMDAEALRIRAIAEKSGVPIVGNPPLARALHKLPVDDAIPEELFEAVAAVLRWVAYLHTLTSPAPLPAPAAPSSSSTEPPRPAAPPP</sequence>
<dbReference type="InterPro" id="IPR006135">
    <property type="entry name" value="T3SS_substrate_exporter"/>
</dbReference>
<evidence type="ECO:0000256" key="7">
    <source>
        <dbReference type="SAM" id="MobiDB-lite"/>
    </source>
</evidence>
<feature type="transmembrane region" description="Helical" evidence="8">
    <location>
        <begin position="29"/>
        <end position="46"/>
    </location>
</feature>
<protein>
    <submittedName>
        <fullName evidence="9">EscU/YscU/HrcU family type III secretion system export apparatus switch protein</fullName>
    </submittedName>
</protein>
<comment type="similarity">
    <text evidence="2">Belongs to the type III secretion exporter family.</text>
</comment>
<dbReference type="InterPro" id="IPR029025">
    <property type="entry name" value="T3SS_substrate_exporter_C"/>
</dbReference>
<dbReference type="PRINTS" id="PR00950">
    <property type="entry name" value="TYPE3IMSPROT"/>
</dbReference>
<feature type="transmembrane region" description="Helical" evidence="8">
    <location>
        <begin position="184"/>
        <end position="211"/>
    </location>
</feature>
<evidence type="ECO:0000256" key="3">
    <source>
        <dbReference type="ARBA" id="ARBA00022475"/>
    </source>
</evidence>
<feature type="region of interest" description="Disordered" evidence="7">
    <location>
        <begin position="1"/>
        <end position="25"/>
    </location>
</feature>
<organism evidence="9 10">
    <name type="scientific">Roseateles chitinivorans</name>
    <dbReference type="NCBI Taxonomy" id="2917965"/>
    <lineage>
        <taxon>Bacteria</taxon>
        <taxon>Pseudomonadati</taxon>
        <taxon>Pseudomonadota</taxon>
        <taxon>Betaproteobacteria</taxon>
        <taxon>Burkholderiales</taxon>
        <taxon>Sphaerotilaceae</taxon>
        <taxon>Roseateles</taxon>
    </lineage>
</organism>
<comment type="subcellular location">
    <subcellularLocation>
        <location evidence="1">Cell membrane</location>
        <topology evidence="1">Multi-pass membrane protein</topology>
    </subcellularLocation>
</comment>
<evidence type="ECO:0000256" key="2">
    <source>
        <dbReference type="ARBA" id="ARBA00010690"/>
    </source>
</evidence>
<evidence type="ECO:0000256" key="8">
    <source>
        <dbReference type="SAM" id="Phobius"/>
    </source>
</evidence>
<feature type="region of interest" description="Disordered" evidence="7">
    <location>
        <begin position="352"/>
        <end position="374"/>
    </location>
</feature>
<evidence type="ECO:0000256" key="5">
    <source>
        <dbReference type="ARBA" id="ARBA00022989"/>
    </source>
</evidence>
<comment type="caution">
    <text evidence="9">The sequence shown here is derived from an EMBL/GenBank/DDBJ whole genome shotgun (WGS) entry which is preliminary data.</text>
</comment>
<dbReference type="SUPFAM" id="SSF160544">
    <property type="entry name" value="EscU C-terminal domain-like"/>
    <property type="match status" value="1"/>
</dbReference>
<dbReference type="InterPro" id="IPR006307">
    <property type="entry name" value="BsaZ-like"/>
</dbReference>
<proteinExistence type="inferred from homology"/>
<dbReference type="Pfam" id="PF01312">
    <property type="entry name" value="Bac_export_2"/>
    <property type="match status" value="1"/>
</dbReference>
<accession>A0A2G9C5U5</accession>
<dbReference type="OrthoDB" id="9807950at2"/>
<dbReference type="GO" id="GO:0005886">
    <property type="term" value="C:plasma membrane"/>
    <property type="evidence" value="ECO:0007669"/>
    <property type="project" value="UniProtKB-SubCell"/>
</dbReference>